<evidence type="ECO:0000256" key="3">
    <source>
        <dbReference type="SAM" id="MobiDB-lite"/>
    </source>
</evidence>
<protein>
    <submittedName>
        <fullName evidence="5">Tyrosine-type recombinase/integrase</fullName>
    </submittedName>
</protein>
<sequence>MPLKGRGVTKRHQRDELATGLVLLVAGQAIRPSYSWLLRQRLTVLLTETRAASDPDAFQRLGQLAQHATAAARSDALNKLTWIVIRKGGLVSDITVGDCVELTAALEEHHFRGSAGRPLFYALLKETGVLPASAPLRLRALRIEGRRSVEQIVDAYGIECRAVRDLLVEYFTERAPELDHVSLRSIARNLCRLFWRDLEIHHPGIASLRLAPEVAQAWKERLAHIRDAHGHPVRPRMNFRSELVFVRALYQDIARWAADDPARWAPWVAPCPIKANECATKKSRSGAKSRMDQRTRTQLPLLLSLLRAVDQQRKDAEARITAARATPTGGRFLIAGEEFERCRSGQARRVYVTEVAAGRRRNLTHEEEAAFWSWATVEVLRHTGIRIEEMLELTHHSFIAYTLPTTGEVVPMLQVAPSKTDSERLLLVSPELAEVLTAVIFRVRAGNVALPLVSAYDVFEQTWSPPMPFLFQRRYGTEDRPLTRSYIRECLVATSQSAQITVAGDPLEWRPHDFRRIFVTDAIRSGLPPHIAAKICGHAALDTTMGYAAIYPEDVISHHRAFIARRRTERPSEEYRELTATEWDEFLSHFELRKVALGTCGRDYATPCQHENACVRCPLLLVDPAQMPRLQEIHANLIDRLQEAKDQGWLGEVAAIETTMAAAAQKLEAMRDRAAQPSTVHLGMPDIRRDAGRSSVESGN</sequence>
<dbReference type="InterPro" id="IPR011010">
    <property type="entry name" value="DNA_brk_join_enz"/>
</dbReference>
<feature type="domain" description="Tyr recombinase" evidence="4">
    <location>
        <begin position="345"/>
        <end position="560"/>
    </location>
</feature>
<dbReference type="InterPro" id="IPR013762">
    <property type="entry name" value="Integrase-like_cat_sf"/>
</dbReference>
<evidence type="ECO:0000313" key="5">
    <source>
        <dbReference type="EMBL" id="MFC4610486.1"/>
    </source>
</evidence>
<keyword evidence="2" id="KW-0175">Coiled coil</keyword>
<evidence type="ECO:0000259" key="4">
    <source>
        <dbReference type="PROSITE" id="PS51898"/>
    </source>
</evidence>
<dbReference type="PROSITE" id="PS51898">
    <property type="entry name" value="TYR_RECOMBINASE"/>
    <property type="match status" value="1"/>
</dbReference>
<accession>A0ABV9GBX3</accession>
<feature type="region of interest" description="Disordered" evidence="3">
    <location>
        <begin position="674"/>
        <end position="700"/>
    </location>
</feature>
<dbReference type="SUPFAM" id="SSF56349">
    <property type="entry name" value="DNA breaking-rejoining enzymes"/>
    <property type="match status" value="1"/>
</dbReference>
<feature type="coiled-coil region" evidence="2">
    <location>
        <begin position="627"/>
        <end position="673"/>
    </location>
</feature>
<dbReference type="Gene3D" id="1.10.443.10">
    <property type="entry name" value="Intergrase catalytic core"/>
    <property type="match status" value="1"/>
</dbReference>
<dbReference type="RefSeq" id="WP_381198549.1">
    <property type="nucleotide sequence ID" value="NZ_JBHSFE010000016.1"/>
</dbReference>
<dbReference type="InterPro" id="IPR002104">
    <property type="entry name" value="Integrase_catalytic"/>
</dbReference>
<dbReference type="Pfam" id="PF00589">
    <property type="entry name" value="Phage_integrase"/>
    <property type="match status" value="1"/>
</dbReference>
<reference evidence="6" key="1">
    <citation type="journal article" date="2019" name="Int. J. Syst. Evol. Microbiol.">
        <title>The Global Catalogue of Microorganisms (GCM) 10K type strain sequencing project: providing services to taxonomists for standard genome sequencing and annotation.</title>
        <authorList>
            <consortium name="The Broad Institute Genomics Platform"/>
            <consortium name="The Broad Institute Genome Sequencing Center for Infectious Disease"/>
            <person name="Wu L."/>
            <person name="Ma J."/>
        </authorList>
    </citation>
    <scope>NUCLEOTIDE SEQUENCE [LARGE SCALE GENOMIC DNA]</scope>
    <source>
        <strain evidence="6">CGMCC 4.7139</strain>
    </source>
</reference>
<dbReference type="Proteomes" id="UP001595993">
    <property type="component" value="Unassembled WGS sequence"/>
</dbReference>
<evidence type="ECO:0000256" key="2">
    <source>
        <dbReference type="SAM" id="Coils"/>
    </source>
</evidence>
<organism evidence="5 6">
    <name type="scientific">Streptomyces maoxianensis</name>
    <dbReference type="NCBI Taxonomy" id="1459942"/>
    <lineage>
        <taxon>Bacteria</taxon>
        <taxon>Bacillati</taxon>
        <taxon>Actinomycetota</taxon>
        <taxon>Actinomycetes</taxon>
        <taxon>Kitasatosporales</taxon>
        <taxon>Streptomycetaceae</taxon>
        <taxon>Streptomyces</taxon>
    </lineage>
</organism>
<comment type="caution">
    <text evidence="5">The sequence shown here is derived from an EMBL/GenBank/DDBJ whole genome shotgun (WGS) entry which is preliminary data.</text>
</comment>
<dbReference type="EMBL" id="JBHSFE010000016">
    <property type="protein sequence ID" value="MFC4610486.1"/>
    <property type="molecule type" value="Genomic_DNA"/>
</dbReference>
<evidence type="ECO:0000313" key="6">
    <source>
        <dbReference type="Proteomes" id="UP001595993"/>
    </source>
</evidence>
<dbReference type="CDD" id="cd00397">
    <property type="entry name" value="DNA_BRE_C"/>
    <property type="match status" value="1"/>
</dbReference>
<name>A0ABV9GBX3_9ACTN</name>
<gene>
    <name evidence="5" type="ORF">ACFO9E_22185</name>
</gene>
<keyword evidence="1" id="KW-0233">DNA recombination</keyword>
<proteinExistence type="predicted"/>
<evidence type="ECO:0000256" key="1">
    <source>
        <dbReference type="ARBA" id="ARBA00023172"/>
    </source>
</evidence>
<keyword evidence="6" id="KW-1185">Reference proteome</keyword>